<dbReference type="Gene3D" id="2.40.50.100">
    <property type="match status" value="1"/>
</dbReference>
<dbReference type="EMBL" id="QYYH01000005">
    <property type="protein sequence ID" value="RJY19306.1"/>
    <property type="molecule type" value="Genomic_DNA"/>
</dbReference>
<keyword evidence="2" id="KW-0472">Membrane</keyword>
<comment type="caution">
    <text evidence="3">The sequence shown here is derived from an EMBL/GenBank/DDBJ whole genome shotgun (WGS) entry which is preliminary data.</text>
</comment>
<proteinExistence type="inferred from homology"/>
<dbReference type="PANTHER" id="PTHR30469:SF29">
    <property type="entry name" value="BLR2860 PROTEIN"/>
    <property type="match status" value="1"/>
</dbReference>
<dbReference type="RefSeq" id="WP_121851901.1">
    <property type="nucleotide sequence ID" value="NZ_CP037952.1"/>
</dbReference>
<dbReference type="OrthoDB" id="2110899at2"/>
<comment type="similarity">
    <text evidence="1">Belongs to the membrane fusion protein (MFP) (TC 8.A.1) family.</text>
</comment>
<evidence type="ECO:0000313" key="4">
    <source>
        <dbReference type="Proteomes" id="UP000273022"/>
    </source>
</evidence>
<accession>A0A3A6U1M2</accession>
<evidence type="ECO:0000256" key="1">
    <source>
        <dbReference type="ARBA" id="ARBA00009477"/>
    </source>
</evidence>
<keyword evidence="4" id="KW-1185">Reference proteome</keyword>
<dbReference type="PANTHER" id="PTHR30469">
    <property type="entry name" value="MULTIDRUG RESISTANCE PROTEIN MDTA"/>
    <property type="match status" value="1"/>
</dbReference>
<organism evidence="3 4">
    <name type="scientific">Parashewanella spongiae</name>
    <dbReference type="NCBI Taxonomy" id="342950"/>
    <lineage>
        <taxon>Bacteria</taxon>
        <taxon>Pseudomonadati</taxon>
        <taxon>Pseudomonadota</taxon>
        <taxon>Gammaproteobacteria</taxon>
        <taxon>Alteromonadales</taxon>
        <taxon>Shewanellaceae</taxon>
        <taxon>Parashewanella</taxon>
    </lineage>
</organism>
<protein>
    <submittedName>
        <fullName evidence="3">Efflux RND transporter periplasmic adaptor subunit</fullName>
    </submittedName>
</protein>
<dbReference type="InterPro" id="IPR006143">
    <property type="entry name" value="RND_pump_MFP"/>
</dbReference>
<keyword evidence="2" id="KW-1133">Transmembrane helix</keyword>
<dbReference type="Gene3D" id="1.10.287.470">
    <property type="entry name" value="Helix hairpin bin"/>
    <property type="match status" value="1"/>
</dbReference>
<dbReference type="SUPFAM" id="SSF111369">
    <property type="entry name" value="HlyD-like secretion proteins"/>
    <property type="match status" value="1"/>
</dbReference>
<feature type="transmembrane region" description="Helical" evidence="2">
    <location>
        <begin position="9"/>
        <end position="28"/>
    </location>
</feature>
<dbReference type="Proteomes" id="UP000273022">
    <property type="component" value="Unassembled WGS sequence"/>
</dbReference>
<dbReference type="NCBIfam" id="TIGR01730">
    <property type="entry name" value="RND_mfp"/>
    <property type="match status" value="1"/>
</dbReference>
<name>A0A3A6U1M2_9GAMM</name>
<evidence type="ECO:0000256" key="2">
    <source>
        <dbReference type="SAM" id="Phobius"/>
    </source>
</evidence>
<dbReference type="GO" id="GO:1990281">
    <property type="term" value="C:efflux pump complex"/>
    <property type="evidence" value="ECO:0007669"/>
    <property type="project" value="TreeGrafter"/>
</dbReference>
<keyword evidence="2" id="KW-0812">Transmembrane</keyword>
<sequence>MLKSKSNSLIIAMVLSVVAVVWIITGTISGSQSQASTDNVETSSAKAPVIFKVQVQDFSAEPIENLVELQGQIEAYRRIDIKSELQGKVAKKSALKGDKLTKGQTVIELEVNHRQAELDYAKADLLLKQSELKASNKLMQKSLVSDNQNKQALAQLSQAKARVKQLALDVAHTKVRAAFDGVLNELTVNEGDYLSIGDKIGTLVDDKQLLIVGNVPQHFVQKLKLGMPVHAELISGRKLTAKLSYVSQDANPKTRTYRIEAKISELNDAPAFGQSAKVSIELEKEWAHKLSPSLLDLSTQGQLQVKAVDSENKVKDIQVTIIRSDNTGTYLAGLPNQVRLITVGQGFVRQGQLVDPQVALAAEE</sequence>
<dbReference type="GO" id="GO:0015562">
    <property type="term" value="F:efflux transmembrane transporter activity"/>
    <property type="evidence" value="ECO:0007669"/>
    <property type="project" value="TreeGrafter"/>
</dbReference>
<reference evidence="3 4" key="1">
    <citation type="submission" date="2018-09" db="EMBL/GenBank/DDBJ databases">
        <title>Phylogeny of the Shewanellaceae, and recommendation for two new genera, Pseudoshewanella and Parashewanella.</title>
        <authorList>
            <person name="Wang G."/>
        </authorList>
    </citation>
    <scope>NUCLEOTIDE SEQUENCE [LARGE SCALE GENOMIC DNA]</scope>
    <source>
        <strain evidence="3 4">KCTC 22492</strain>
    </source>
</reference>
<dbReference type="Gene3D" id="2.40.30.170">
    <property type="match status" value="1"/>
</dbReference>
<dbReference type="AlphaFoldDB" id="A0A3A6U1M2"/>
<evidence type="ECO:0000313" key="3">
    <source>
        <dbReference type="EMBL" id="RJY19306.1"/>
    </source>
</evidence>
<gene>
    <name evidence="3" type="ORF">D5R81_01550</name>
</gene>